<evidence type="ECO:0000256" key="2">
    <source>
        <dbReference type="ARBA" id="ARBA00022692"/>
    </source>
</evidence>
<keyword evidence="4 6" id="KW-0472">Membrane</keyword>
<dbReference type="GO" id="GO:0016020">
    <property type="term" value="C:membrane"/>
    <property type="evidence" value="ECO:0007669"/>
    <property type="project" value="UniProtKB-SubCell"/>
</dbReference>
<evidence type="ECO:0000259" key="7">
    <source>
        <dbReference type="Pfam" id="PF03151"/>
    </source>
</evidence>
<feature type="transmembrane region" description="Helical" evidence="6">
    <location>
        <begin position="164"/>
        <end position="184"/>
    </location>
</feature>
<keyword evidence="2 6" id="KW-0812">Transmembrane</keyword>
<feature type="domain" description="Sugar phosphate transporter" evidence="7">
    <location>
        <begin position="11"/>
        <end position="308"/>
    </location>
</feature>
<dbReference type="AlphaFoldDB" id="A0AAD3HBQ7"/>
<dbReference type="Pfam" id="PF03151">
    <property type="entry name" value="TPT"/>
    <property type="match status" value="1"/>
</dbReference>
<evidence type="ECO:0000256" key="1">
    <source>
        <dbReference type="ARBA" id="ARBA00004141"/>
    </source>
</evidence>
<feature type="transmembrane region" description="Helical" evidence="6">
    <location>
        <begin position="264"/>
        <end position="285"/>
    </location>
</feature>
<name>A0AAD3HBQ7_9STRA</name>
<evidence type="ECO:0000256" key="6">
    <source>
        <dbReference type="SAM" id="Phobius"/>
    </source>
</evidence>
<evidence type="ECO:0000313" key="8">
    <source>
        <dbReference type="EMBL" id="GFH57932.1"/>
    </source>
</evidence>
<dbReference type="Proteomes" id="UP001054902">
    <property type="component" value="Unassembled WGS sequence"/>
</dbReference>
<evidence type="ECO:0000256" key="5">
    <source>
        <dbReference type="SAM" id="MobiDB-lite"/>
    </source>
</evidence>
<dbReference type="InterPro" id="IPR050186">
    <property type="entry name" value="TPT_transporter"/>
</dbReference>
<gene>
    <name evidence="8" type="ORF">CTEN210_14408</name>
</gene>
<protein>
    <recommendedName>
        <fullName evidence="7">Sugar phosphate transporter domain-containing protein</fullName>
    </recommendedName>
</protein>
<comment type="caution">
    <text evidence="8">The sequence shown here is derived from an EMBL/GenBank/DDBJ whole genome shotgun (WGS) entry which is preliminary data.</text>
</comment>
<feature type="transmembrane region" description="Helical" evidence="6">
    <location>
        <begin position="83"/>
        <end position="106"/>
    </location>
</feature>
<dbReference type="PANTHER" id="PTHR11132">
    <property type="entry name" value="SOLUTE CARRIER FAMILY 35"/>
    <property type="match status" value="1"/>
</dbReference>
<feature type="region of interest" description="Disordered" evidence="5">
    <location>
        <begin position="318"/>
        <end position="362"/>
    </location>
</feature>
<accession>A0AAD3HBQ7</accession>
<keyword evidence="9" id="KW-1185">Reference proteome</keyword>
<proteinExistence type="predicted"/>
<evidence type="ECO:0000256" key="3">
    <source>
        <dbReference type="ARBA" id="ARBA00022989"/>
    </source>
</evidence>
<feature type="transmembrane region" description="Helical" evidence="6">
    <location>
        <begin position="291"/>
        <end position="310"/>
    </location>
</feature>
<evidence type="ECO:0000256" key="4">
    <source>
        <dbReference type="ARBA" id="ARBA00023136"/>
    </source>
</evidence>
<feature type="compositionally biased region" description="Polar residues" evidence="5">
    <location>
        <begin position="342"/>
        <end position="362"/>
    </location>
</feature>
<reference evidence="8 9" key="1">
    <citation type="journal article" date="2021" name="Sci. Rep.">
        <title>The genome of the diatom Chaetoceros tenuissimus carries an ancient integrated fragment of an extant virus.</title>
        <authorList>
            <person name="Hongo Y."/>
            <person name="Kimura K."/>
            <person name="Takaki Y."/>
            <person name="Yoshida Y."/>
            <person name="Baba S."/>
            <person name="Kobayashi G."/>
            <person name="Nagasaki K."/>
            <person name="Hano T."/>
            <person name="Tomaru Y."/>
        </authorList>
    </citation>
    <scope>NUCLEOTIDE SEQUENCE [LARGE SCALE GENOMIC DNA]</scope>
    <source>
        <strain evidence="8 9">NIES-3715</strain>
    </source>
</reference>
<sequence>MKSASNSATAWLLLWTVNNIGVTLLNKSAFAKVDFKYPYFLSFVHMFCNTIGSKILFTCIKRDFVKNLLGTITQKKIVGNDNVWIFLFSIIFSLNIAIGNASLRYVSVNFNQVLRSLVPAVTIAMGICLRKPVSRKRQIAVLPVICGVAMATFGDMSYTSFGLLVTLCCVMLAALKVVASGELLTGDLKMHPVDLLSKMAPLAMVQCLFLSIVLGEFEQIQKRWNVDLNPKINAYPAFVVILSGVCAFSLNISSLMANKLTSPLTLCIAANVKQVIMIVLSTIIFHTEISLLNGVGIVVVLAGSAQYSFVSMAEKAGTMKKVDTASTDDEEEAESTKDEEMAQSTPSNSEKSQVLSRTKTQT</sequence>
<keyword evidence="3 6" id="KW-1133">Transmembrane helix</keyword>
<evidence type="ECO:0000313" key="9">
    <source>
        <dbReference type="Proteomes" id="UP001054902"/>
    </source>
</evidence>
<dbReference type="InterPro" id="IPR004853">
    <property type="entry name" value="Sugar_P_trans_dom"/>
</dbReference>
<feature type="transmembrane region" description="Helical" evidence="6">
    <location>
        <begin position="234"/>
        <end position="252"/>
    </location>
</feature>
<feature type="transmembrane region" description="Helical" evidence="6">
    <location>
        <begin position="37"/>
        <end position="57"/>
    </location>
</feature>
<dbReference type="EMBL" id="BLLK01000060">
    <property type="protein sequence ID" value="GFH57932.1"/>
    <property type="molecule type" value="Genomic_DNA"/>
</dbReference>
<organism evidence="8 9">
    <name type="scientific">Chaetoceros tenuissimus</name>
    <dbReference type="NCBI Taxonomy" id="426638"/>
    <lineage>
        <taxon>Eukaryota</taxon>
        <taxon>Sar</taxon>
        <taxon>Stramenopiles</taxon>
        <taxon>Ochrophyta</taxon>
        <taxon>Bacillariophyta</taxon>
        <taxon>Coscinodiscophyceae</taxon>
        <taxon>Chaetocerotophycidae</taxon>
        <taxon>Chaetocerotales</taxon>
        <taxon>Chaetocerotaceae</taxon>
        <taxon>Chaetoceros</taxon>
    </lineage>
</organism>
<feature type="transmembrane region" description="Helical" evidence="6">
    <location>
        <begin position="112"/>
        <end position="129"/>
    </location>
</feature>
<comment type="subcellular location">
    <subcellularLocation>
        <location evidence="1">Membrane</location>
        <topology evidence="1">Multi-pass membrane protein</topology>
    </subcellularLocation>
</comment>